<evidence type="ECO:0000256" key="2">
    <source>
        <dbReference type="ARBA" id="ARBA00022676"/>
    </source>
</evidence>
<proteinExistence type="inferred from homology"/>
<dbReference type="PANTHER" id="PTHR43179">
    <property type="entry name" value="RHAMNOSYLTRANSFERASE WBBL"/>
    <property type="match status" value="1"/>
</dbReference>
<accession>A0A6J7ERW2</accession>
<dbReference type="AlphaFoldDB" id="A0A6J7ERW2"/>
<comment type="similarity">
    <text evidence="1">Belongs to the glycosyltransferase 2 family.</text>
</comment>
<feature type="transmembrane region" description="Helical" evidence="4">
    <location>
        <begin position="262"/>
        <end position="281"/>
    </location>
</feature>
<dbReference type="PANTHER" id="PTHR43179:SF12">
    <property type="entry name" value="GALACTOFURANOSYLTRANSFERASE GLFT2"/>
    <property type="match status" value="1"/>
</dbReference>
<name>A0A6J7ERW2_9ZZZZ</name>
<dbReference type="Gene3D" id="3.90.550.10">
    <property type="entry name" value="Spore Coat Polysaccharide Biosynthesis Protein SpsA, Chain A"/>
    <property type="match status" value="1"/>
</dbReference>
<dbReference type="InterPro" id="IPR001173">
    <property type="entry name" value="Glyco_trans_2-like"/>
</dbReference>
<evidence type="ECO:0000256" key="4">
    <source>
        <dbReference type="SAM" id="Phobius"/>
    </source>
</evidence>
<feature type="domain" description="Glycosyltransferase 2-like" evidence="5">
    <location>
        <begin position="8"/>
        <end position="134"/>
    </location>
</feature>
<evidence type="ECO:0000313" key="6">
    <source>
        <dbReference type="EMBL" id="CAB4882203.1"/>
    </source>
</evidence>
<dbReference type="EMBL" id="CAFBLQ010000200">
    <property type="protein sequence ID" value="CAB4882203.1"/>
    <property type="molecule type" value="Genomic_DNA"/>
</dbReference>
<dbReference type="InterPro" id="IPR029044">
    <property type="entry name" value="Nucleotide-diphossugar_trans"/>
</dbReference>
<reference evidence="6" key="1">
    <citation type="submission" date="2020-05" db="EMBL/GenBank/DDBJ databases">
        <authorList>
            <person name="Chiriac C."/>
            <person name="Salcher M."/>
            <person name="Ghai R."/>
            <person name="Kavagutti S V."/>
        </authorList>
    </citation>
    <scope>NUCLEOTIDE SEQUENCE</scope>
</reference>
<keyword evidence="3" id="KW-0808">Transferase</keyword>
<keyword evidence="2" id="KW-0328">Glycosyltransferase</keyword>
<keyword evidence="4" id="KW-0812">Transmembrane</keyword>
<protein>
    <submittedName>
        <fullName evidence="6">Unannotated protein</fullName>
    </submittedName>
</protein>
<dbReference type="Pfam" id="PF00535">
    <property type="entry name" value="Glycos_transf_2"/>
    <property type="match status" value="1"/>
</dbReference>
<evidence type="ECO:0000259" key="5">
    <source>
        <dbReference type="Pfam" id="PF00535"/>
    </source>
</evidence>
<dbReference type="SUPFAM" id="SSF53448">
    <property type="entry name" value="Nucleotide-diphospho-sugar transferases"/>
    <property type="match status" value="1"/>
</dbReference>
<evidence type="ECO:0000256" key="1">
    <source>
        <dbReference type="ARBA" id="ARBA00006739"/>
    </source>
</evidence>
<sequence>MSAAPAVSVVVAAHGRPEGLDRLLAALARCAAPPGGFEVVVVDDGSAPPLSPEPPAGLDLRLMRQANRGPSAARNAGAAAARGALLAFTDDDCAPEPGWLVQLTAAAAAHPGAMVGGRSVCGLPGNRWAEASQTLEDAVYARANADPARAAFLASKNMAVPAERFAACGGFDEAFRWSEDRELCARWRADAAPIIYVQEAIVRHRNPASARVFWRQHLGYGRGARHFHRRPDAGPLRPDPRDYAAFVREPLRGPRRGNVPRVVILALVTLSQIASVVGFAIEGRER</sequence>
<keyword evidence="4" id="KW-0472">Membrane</keyword>
<evidence type="ECO:0000256" key="3">
    <source>
        <dbReference type="ARBA" id="ARBA00022679"/>
    </source>
</evidence>
<gene>
    <name evidence="6" type="ORF">UFOPK3423_01458</name>
</gene>
<keyword evidence="4" id="KW-1133">Transmembrane helix</keyword>
<organism evidence="6">
    <name type="scientific">freshwater metagenome</name>
    <dbReference type="NCBI Taxonomy" id="449393"/>
    <lineage>
        <taxon>unclassified sequences</taxon>
        <taxon>metagenomes</taxon>
        <taxon>ecological metagenomes</taxon>
    </lineage>
</organism>
<dbReference type="GO" id="GO:0016757">
    <property type="term" value="F:glycosyltransferase activity"/>
    <property type="evidence" value="ECO:0007669"/>
    <property type="project" value="UniProtKB-KW"/>
</dbReference>